<dbReference type="GeneID" id="105225733"/>
<organism evidence="2">
    <name type="scientific">Bactrocera dorsalis</name>
    <name type="common">Oriental fruit fly</name>
    <name type="synonym">Dacus dorsalis</name>
    <dbReference type="NCBI Taxonomy" id="27457"/>
    <lineage>
        <taxon>Eukaryota</taxon>
        <taxon>Metazoa</taxon>
        <taxon>Ecdysozoa</taxon>
        <taxon>Arthropoda</taxon>
        <taxon>Hexapoda</taxon>
        <taxon>Insecta</taxon>
        <taxon>Pterygota</taxon>
        <taxon>Neoptera</taxon>
        <taxon>Endopterygota</taxon>
        <taxon>Diptera</taxon>
        <taxon>Brachycera</taxon>
        <taxon>Muscomorpha</taxon>
        <taxon>Tephritoidea</taxon>
        <taxon>Tephritidae</taxon>
        <taxon>Bactrocera</taxon>
        <taxon>Bactrocera</taxon>
    </lineage>
</organism>
<dbReference type="RefSeq" id="XP_011202634.2">
    <property type="nucleotide sequence ID" value="XM_011204332.4"/>
</dbReference>
<sequence length="186" mass="21629">MFYQRYYTESEKIVCKAINEMAPRQVPPILCYSNKSSRTRPERPTGSVRRNLFGSPDQNEMARNFDIEKARQLKRLNNYKIIETIEPSSNERPLPELIAKEVEEACKKENKKKIENENDKPEQKKSSNDDDEDALTMRQRQIEKTPTLHTVRANTKTANEAARYKPYTTQTLITDGMPKRKAIPPP</sequence>
<name>A0A034WCG4_BACDO</name>
<reference evidence="2" key="1">
    <citation type="journal article" date="2014" name="BMC Genomics">
        <title>Characterizing the developmental transcriptome of the oriental fruit fly, Bactrocera dorsalis (Diptera: Tephritidae) through comparative genomic analysis with Drosophila melanogaster utilizing modENCODE datasets.</title>
        <authorList>
            <person name="Geib S.M."/>
            <person name="Calla B."/>
            <person name="Hall B."/>
            <person name="Hou S."/>
            <person name="Manoukis N.C."/>
        </authorList>
    </citation>
    <scope>NUCLEOTIDE SEQUENCE</scope>
    <source>
        <strain evidence="2">Punador</strain>
    </source>
</reference>
<dbReference type="KEGG" id="bdr:105225733"/>
<evidence type="ECO:0000313" key="2">
    <source>
        <dbReference type="EMBL" id="JAC51815.1"/>
    </source>
</evidence>
<accession>A0A034WCG4</accession>
<dbReference type="AlphaFoldDB" id="A0A034WCG4"/>
<feature type="region of interest" description="Disordered" evidence="1">
    <location>
        <begin position="33"/>
        <end position="57"/>
    </location>
</feature>
<dbReference type="EMBL" id="GAKP01007137">
    <property type="protein sequence ID" value="JAC51815.1"/>
    <property type="molecule type" value="Transcribed_RNA"/>
</dbReference>
<proteinExistence type="predicted"/>
<evidence type="ECO:0000256" key="1">
    <source>
        <dbReference type="SAM" id="MobiDB-lite"/>
    </source>
</evidence>
<feature type="region of interest" description="Disordered" evidence="1">
    <location>
        <begin position="110"/>
        <end position="186"/>
    </location>
</feature>
<feature type="compositionally biased region" description="Basic and acidic residues" evidence="1">
    <location>
        <begin position="110"/>
        <end position="128"/>
    </location>
</feature>
<dbReference type="OrthoDB" id="7986009at2759"/>
<protein>
    <submittedName>
        <fullName evidence="2">Uncharacterized protein</fullName>
    </submittedName>
</protein>